<dbReference type="PROSITE" id="PS50027">
    <property type="entry name" value="EGF_LAM_2"/>
    <property type="match status" value="2"/>
</dbReference>
<protein>
    <submittedName>
        <fullName evidence="13">Uncharacterized protein</fullName>
    </submittedName>
</protein>
<reference evidence="13" key="3">
    <citation type="submission" date="2025-09" db="UniProtKB">
        <authorList>
            <consortium name="Ensembl"/>
        </authorList>
    </citation>
    <scope>IDENTIFICATION</scope>
</reference>
<dbReference type="PANTHER" id="PTHR10574">
    <property type="entry name" value="NETRIN/LAMININ-RELATED"/>
    <property type="match status" value="1"/>
</dbReference>
<dbReference type="PRINTS" id="PR00011">
    <property type="entry name" value="EGFLAMININ"/>
</dbReference>
<organism evidence="13 14">
    <name type="scientific">Ciona savignyi</name>
    <name type="common">Pacific transparent sea squirt</name>
    <dbReference type="NCBI Taxonomy" id="51511"/>
    <lineage>
        <taxon>Eukaryota</taxon>
        <taxon>Metazoa</taxon>
        <taxon>Chordata</taxon>
        <taxon>Tunicata</taxon>
        <taxon>Ascidiacea</taxon>
        <taxon>Phlebobranchia</taxon>
        <taxon>Cionidae</taxon>
        <taxon>Ciona</taxon>
    </lineage>
</organism>
<keyword evidence="4" id="KW-0732">Signal</keyword>
<feature type="disulfide bond" evidence="10">
    <location>
        <begin position="466"/>
        <end position="480"/>
    </location>
</feature>
<dbReference type="SMART" id="SM00136">
    <property type="entry name" value="LamNT"/>
    <property type="match status" value="1"/>
</dbReference>
<dbReference type="SMART" id="SM00180">
    <property type="entry name" value="EGF_Lam"/>
    <property type="match status" value="4"/>
</dbReference>
<dbReference type="GeneTree" id="ENSGT00940000158456"/>
<feature type="domain" description="Laminin EGF-like" evidence="11">
    <location>
        <begin position="361"/>
        <end position="412"/>
    </location>
</feature>
<dbReference type="PROSITE" id="PS01248">
    <property type="entry name" value="EGF_LAM_1"/>
    <property type="match status" value="1"/>
</dbReference>
<dbReference type="Pfam" id="PF00053">
    <property type="entry name" value="EGF_laminin"/>
    <property type="match status" value="4"/>
</dbReference>
<keyword evidence="8" id="KW-0966">Cell projection</keyword>
<evidence type="ECO:0000256" key="4">
    <source>
        <dbReference type="ARBA" id="ARBA00022729"/>
    </source>
</evidence>
<dbReference type="InterPro" id="IPR002049">
    <property type="entry name" value="LE_dom"/>
</dbReference>
<dbReference type="GO" id="GO:0009887">
    <property type="term" value="P:animal organ morphogenesis"/>
    <property type="evidence" value="ECO:0007669"/>
    <property type="project" value="TreeGrafter"/>
</dbReference>
<dbReference type="InterPro" id="IPR008211">
    <property type="entry name" value="Laminin_N"/>
</dbReference>
<accession>H2YEQ9</accession>
<feature type="disulfide bond" evidence="10">
    <location>
        <begin position="454"/>
        <end position="463"/>
    </location>
</feature>
<evidence type="ECO:0000256" key="8">
    <source>
        <dbReference type="ARBA" id="ARBA00023273"/>
    </source>
</evidence>
<dbReference type="Proteomes" id="UP000007875">
    <property type="component" value="Unassembled WGS sequence"/>
</dbReference>
<feature type="domain" description="Laminin EGF-like" evidence="11">
    <location>
        <begin position="413"/>
        <end position="482"/>
    </location>
</feature>
<sequence length="605" mass="67594">QVHKTDISVFINGVESDMTPFATTVLQSRMADINDQPLIRVGQRYRATGQYVGRMQDFRWYDRALTNNEIVEIATGMFPEVDIQPNCLCPEGFPRVHPLEPRYCIPNGVPDTSPLRRLRVDPDAHPLAYINDDDSSTTWISSLGIYMPGGLTVNIDLENGEYQIFYIVLQFYSPQPRGITISRFSNGTDGDMQLWGHFADDCRIRFRYENNQPLNSPTDVNCIQFPPEHEIPYQRSNITFNLLPQEPHPRPGYNDFYGTPDLMQFVLASKVVQIRFQYQYFTTPAYVNIKHQYYGMDGIKVVGRCNCNGHAESCNTTVNPYQCNCLEYSNTDGYQENVEGMFCDKCENGFWGLSASGCQTCGCDSAGTEPGTTCDKETGQCVCKAHTQGRTCNECTDEYYNLTPTNPQGCETCSCDHRGTTNGSLLSPNELVCDSNSGQCACLPSREGRSCNQCSPGLTGRRCDECAASYWSFHPLFGKCETCNCHVPGSISAECNPVTGQCPCKDNVIYSCGPTISHFLAKGFKPYTSHNITMKLCNSVSCVFGDPSRVTTLPAGNGVLFWFRTYEPDCLLFLAASPLSSGGIRQEYLVIHLKDGRPWFLFDAQ</sequence>
<evidence type="ECO:0000313" key="13">
    <source>
        <dbReference type="Ensembl" id="ENSCSAVP00000003807.1"/>
    </source>
</evidence>
<dbReference type="FunFam" id="2.10.25.10:FF:000090">
    <property type="entry name" value="laminin subunit alpha"/>
    <property type="match status" value="1"/>
</dbReference>
<evidence type="ECO:0000256" key="9">
    <source>
        <dbReference type="ARBA" id="ARBA00023292"/>
    </source>
</evidence>
<dbReference type="Gene3D" id="2.10.25.10">
    <property type="entry name" value="Laminin"/>
    <property type="match status" value="2"/>
</dbReference>
<evidence type="ECO:0000313" key="14">
    <source>
        <dbReference type="Proteomes" id="UP000007875"/>
    </source>
</evidence>
<proteinExistence type="predicted"/>
<dbReference type="GO" id="GO:0005576">
    <property type="term" value="C:extracellular region"/>
    <property type="evidence" value="ECO:0007669"/>
    <property type="project" value="UniProtKB-SubCell"/>
</dbReference>
<dbReference type="SUPFAM" id="SSF49899">
    <property type="entry name" value="Concanavalin A-like lectins/glucanases"/>
    <property type="match status" value="1"/>
</dbReference>
<reference evidence="14" key="1">
    <citation type="submission" date="2003-08" db="EMBL/GenBank/DDBJ databases">
        <authorList>
            <person name="Birren B."/>
            <person name="Nusbaum C."/>
            <person name="Abebe A."/>
            <person name="Abouelleil A."/>
            <person name="Adekoya E."/>
            <person name="Ait-zahra M."/>
            <person name="Allen N."/>
            <person name="Allen T."/>
            <person name="An P."/>
            <person name="Anderson M."/>
            <person name="Anderson S."/>
            <person name="Arachchi H."/>
            <person name="Armbruster J."/>
            <person name="Bachantsang P."/>
            <person name="Baldwin J."/>
            <person name="Barry A."/>
            <person name="Bayul T."/>
            <person name="Blitshsteyn B."/>
            <person name="Bloom T."/>
            <person name="Blye J."/>
            <person name="Boguslavskiy L."/>
            <person name="Borowsky M."/>
            <person name="Boukhgalter B."/>
            <person name="Brunache A."/>
            <person name="Butler J."/>
            <person name="Calixte N."/>
            <person name="Calvo S."/>
            <person name="Camarata J."/>
            <person name="Campo K."/>
            <person name="Chang J."/>
            <person name="Cheshatsang Y."/>
            <person name="Citroen M."/>
            <person name="Collymore A."/>
            <person name="Considine T."/>
            <person name="Cook A."/>
            <person name="Cooke P."/>
            <person name="Corum B."/>
            <person name="Cuomo C."/>
            <person name="David R."/>
            <person name="Dawoe T."/>
            <person name="Degray S."/>
            <person name="Dodge S."/>
            <person name="Dooley K."/>
            <person name="Dorje P."/>
            <person name="Dorjee K."/>
            <person name="Dorris L."/>
            <person name="Duffey N."/>
            <person name="Dupes A."/>
            <person name="Elkins T."/>
            <person name="Engels R."/>
            <person name="Erickson J."/>
            <person name="Farina A."/>
            <person name="Faro S."/>
            <person name="Ferreira P."/>
            <person name="Fischer H."/>
            <person name="Fitzgerald M."/>
            <person name="Foley K."/>
            <person name="Gage D."/>
            <person name="Galagan J."/>
            <person name="Gearin G."/>
            <person name="Gnerre S."/>
            <person name="Gnirke A."/>
            <person name="Goyette A."/>
            <person name="Graham J."/>
            <person name="Grandbois E."/>
            <person name="Gyaltsen K."/>
            <person name="Hafez N."/>
            <person name="Hagopian D."/>
            <person name="Hagos B."/>
            <person name="Hall J."/>
            <person name="Hatcher B."/>
            <person name="Heller A."/>
            <person name="Higgins H."/>
            <person name="Honan T."/>
            <person name="Horn A."/>
            <person name="Houde N."/>
            <person name="Hughes L."/>
            <person name="Hulme W."/>
            <person name="Husby E."/>
            <person name="Iliev I."/>
            <person name="Jaffe D."/>
            <person name="Jones C."/>
            <person name="Kamal M."/>
            <person name="Kamat A."/>
            <person name="Kamvysselis M."/>
            <person name="Karlsson E."/>
            <person name="Kells C."/>
            <person name="Kieu A."/>
            <person name="Kisner P."/>
            <person name="Kodira C."/>
            <person name="Kulbokas E."/>
            <person name="Labutti K."/>
            <person name="Lama D."/>
            <person name="Landers T."/>
            <person name="Leger J."/>
            <person name="Levine S."/>
            <person name="Lewis D."/>
            <person name="Lewis T."/>
            <person name="Lindblad-toh K."/>
            <person name="Liu X."/>
            <person name="Lokyitsang T."/>
            <person name="Lokyitsang Y."/>
            <person name="Lucien O."/>
            <person name="Lui A."/>
            <person name="Ma L.J."/>
            <person name="Mabbitt R."/>
            <person name="Macdonald J."/>
            <person name="Maclean C."/>
            <person name="Major J."/>
            <person name="Manning J."/>
            <person name="Marabella R."/>
            <person name="Maru K."/>
            <person name="Matthews C."/>
            <person name="Mauceli E."/>
            <person name="Mccarthy M."/>
            <person name="Mcdonough S."/>
            <person name="Mcghee T."/>
            <person name="Meldrim J."/>
            <person name="Meneus L."/>
            <person name="Mesirov J."/>
            <person name="Mihalev A."/>
            <person name="Mihova T."/>
            <person name="Mikkelsen T."/>
            <person name="Mlenga V."/>
            <person name="Moru K."/>
            <person name="Mozes J."/>
            <person name="Mulrain L."/>
            <person name="Munson G."/>
            <person name="Naylor J."/>
            <person name="Newes C."/>
            <person name="Nguyen C."/>
            <person name="Nguyen N."/>
            <person name="Nguyen T."/>
            <person name="Nicol R."/>
            <person name="Nielsen C."/>
            <person name="Nizzari M."/>
            <person name="Norbu C."/>
            <person name="Norbu N."/>
            <person name="O'donnell P."/>
            <person name="Okoawo O."/>
            <person name="O'leary S."/>
            <person name="Omotosho B."/>
            <person name="O'neill K."/>
            <person name="Osman S."/>
            <person name="Parker S."/>
            <person name="Perrin D."/>
            <person name="Phunkhang P."/>
            <person name="Piqani B."/>
            <person name="Purcell S."/>
            <person name="Rachupka T."/>
            <person name="Ramasamy U."/>
            <person name="Rameau R."/>
            <person name="Ray V."/>
            <person name="Raymond C."/>
            <person name="Retta R."/>
            <person name="Richardson S."/>
            <person name="Rise C."/>
            <person name="Rodriguez J."/>
            <person name="Rogers J."/>
            <person name="Rogov P."/>
            <person name="Rutman M."/>
            <person name="Schupbach R."/>
            <person name="Seaman C."/>
            <person name="Settipalli S."/>
            <person name="Sharpe T."/>
            <person name="Sheridan J."/>
            <person name="Sherpa N."/>
            <person name="Shi J."/>
            <person name="Smirnov S."/>
            <person name="Smith C."/>
            <person name="Sougnez C."/>
            <person name="Spencer B."/>
            <person name="Stalker J."/>
            <person name="Stange-thomann N."/>
            <person name="Stavropoulos S."/>
            <person name="Stetson K."/>
            <person name="Stone C."/>
            <person name="Stone S."/>
            <person name="Stubbs M."/>
            <person name="Talamas J."/>
            <person name="Tchuinga P."/>
            <person name="Tenzing P."/>
            <person name="Tesfaye S."/>
            <person name="Theodore J."/>
            <person name="Thoulutsang Y."/>
            <person name="Topham K."/>
            <person name="Towey S."/>
            <person name="Tsamla T."/>
            <person name="Tsomo N."/>
            <person name="Vallee D."/>
            <person name="Vassiliev H."/>
            <person name="Venkataraman V."/>
            <person name="Vinson J."/>
            <person name="Vo A."/>
            <person name="Wade C."/>
            <person name="Wang S."/>
            <person name="Wangchuk T."/>
            <person name="Wangdi T."/>
            <person name="Whittaker C."/>
            <person name="Wilkinson J."/>
            <person name="Wu Y."/>
            <person name="Wyman D."/>
            <person name="Yadav S."/>
            <person name="Yang S."/>
            <person name="Yang X."/>
            <person name="Yeager S."/>
            <person name="Yee E."/>
            <person name="Young G."/>
            <person name="Zainoun J."/>
            <person name="Zembeck L."/>
            <person name="Zimmer A."/>
            <person name="Zody M."/>
            <person name="Lander E."/>
        </authorList>
    </citation>
    <scope>NUCLEOTIDE SEQUENCE [LARGE SCALE GENOMIC DNA]</scope>
</reference>
<keyword evidence="3" id="KW-0964">Secreted</keyword>
<evidence type="ECO:0000259" key="11">
    <source>
        <dbReference type="PROSITE" id="PS50027"/>
    </source>
</evidence>
<evidence type="ECO:0000256" key="3">
    <source>
        <dbReference type="ARBA" id="ARBA00022525"/>
    </source>
</evidence>
<keyword evidence="6 10" id="KW-1015">Disulfide bond</keyword>
<dbReference type="GO" id="GO:0009888">
    <property type="term" value="P:tissue development"/>
    <property type="evidence" value="ECO:0007669"/>
    <property type="project" value="TreeGrafter"/>
</dbReference>
<evidence type="ECO:0000259" key="12">
    <source>
        <dbReference type="PROSITE" id="PS51117"/>
    </source>
</evidence>
<feature type="domain" description="Laminin N-terminal" evidence="12">
    <location>
        <begin position="62"/>
        <end position="304"/>
    </location>
</feature>
<dbReference type="PANTHER" id="PTHR10574:SF274">
    <property type="entry name" value="USHERIN"/>
    <property type="match status" value="1"/>
</dbReference>
<dbReference type="Gene3D" id="2.170.300.10">
    <property type="entry name" value="Tie2 ligand-binding domain superfamily"/>
    <property type="match status" value="1"/>
</dbReference>
<keyword evidence="9 10" id="KW-0424">Laminin EGF-like domain</keyword>
<dbReference type="Gene3D" id="2.60.120.260">
    <property type="entry name" value="Galactose-binding domain-like"/>
    <property type="match status" value="1"/>
</dbReference>
<evidence type="ECO:0000256" key="1">
    <source>
        <dbReference type="ARBA" id="ARBA00004316"/>
    </source>
</evidence>
<keyword evidence="7" id="KW-0325">Glycoprotein</keyword>
<dbReference type="HOGENOM" id="CLU_483646_0_0_1"/>
<dbReference type="Ensembl" id="ENSCSAVT00000003864.1">
    <property type="protein sequence ID" value="ENSCSAVP00000003807.1"/>
    <property type="gene ID" value="ENSCSAVG00000002254.1"/>
</dbReference>
<comment type="caution">
    <text evidence="10">Lacks conserved residue(s) required for the propagation of feature annotation.</text>
</comment>
<keyword evidence="5" id="KW-0677">Repeat</keyword>
<keyword evidence="14" id="KW-1185">Reference proteome</keyword>
<dbReference type="FunFam" id="2.60.120.260:FF:000227">
    <property type="entry name" value="Predicted protein"/>
    <property type="match status" value="1"/>
</dbReference>
<dbReference type="PROSITE" id="PS51117">
    <property type="entry name" value="LAMININ_NTER"/>
    <property type="match status" value="1"/>
</dbReference>
<dbReference type="FunFam" id="2.10.25.10:FF:000224">
    <property type="entry name" value="Usherin"/>
    <property type="match status" value="1"/>
</dbReference>
<name>H2YEQ9_CIOSA</name>
<dbReference type="InterPro" id="IPR050440">
    <property type="entry name" value="Laminin/Netrin_ECM"/>
</dbReference>
<dbReference type="SUPFAM" id="SSF57196">
    <property type="entry name" value="EGF/Laminin"/>
    <property type="match status" value="2"/>
</dbReference>
<comment type="subcellular location">
    <subcellularLocation>
        <location evidence="1">Cell projection</location>
    </subcellularLocation>
    <subcellularLocation>
        <location evidence="2">Secreted</location>
    </subcellularLocation>
</comment>
<evidence type="ECO:0000256" key="5">
    <source>
        <dbReference type="ARBA" id="ARBA00022737"/>
    </source>
</evidence>
<evidence type="ECO:0000256" key="7">
    <source>
        <dbReference type="ARBA" id="ARBA00023180"/>
    </source>
</evidence>
<dbReference type="InterPro" id="IPR013320">
    <property type="entry name" value="ConA-like_dom_sf"/>
</dbReference>
<dbReference type="AlphaFoldDB" id="H2YEQ9"/>
<dbReference type="Gene3D" id="2.60.120.200">
    <property type="match status" value="2"/>
</dbReference>
<evidence type="ECO:0000256" key="6">
    <source>
        <dbReference type="ARBA" id="ARBA00023157"/>
    </source>
</evidence>
<dbReference type="GO" id="GO:0042995">
    <property type="term" value="C:cell projection"/>
    <property type="evidence" value="ECO:0007669"/>
    <property type="project" value="UniProtKB-SubCell"/>
</dbReference>
<evidence type="ECO:0000256" key="10">
    <source>
        <dbReference type="PROSITE-ProRule" id="PRU00460"/>
    </source>
</evidence>
<dbReference type="CDD" id="cd00055">
    <property type="entry name" value="EGF_Lam"/>
    <property type="match status" value="4"/>
</dbReference>
<reference evidence="13" key="2">
    <citation type="submission" date="2025-08" db="UniProtKB">
        <authorList>
            <consortium name="Ensembl"/>
        </authorList>
    </citation>
    <scope>IDENTIFICATION</scope>
</reference>
<evidence type="ECO:0000256" key="2">
    <source>
        <dbReference type="ARBA" id="ARBA00004613"/>
    </source>
</evidence>
<feature type="disulfide bond" evidence="10">
    <location>
        <begin position="383"/>
        <end position="392"/>
    </location>
</feature>